<evidence type="ECO:0000313" key="5">
    <source>
        <dbReference type="Proteomes" id="UP000311605"/>
    </source>
</evidence>
<gene>
    <name evidence="4" type="primary">trbJ</name>
    <name evidence="4" type="ORF">FHP24_27075</name>
</gene>
<keyword evidence="5" id="KW-1185">Reference proteome</keyword>
<accession>A0A5C4XAT2</accession>
<evidence type="ECO:0000313" key="4">
    <source>
        <dbReference type="EMBL" id="TNM59840.1"/>
    </source>
</evidence>
<evidence type="ECO:0000256" key="1">
    <source>
        <dbReference type="SAM" id="Coils"/>
    </source>
</evidence>
<name>A0A5C4XAT2_9HYPH</name>
<dbReference type="AlphaFoldDB" id="A0A5C4XAT2"/>
<dbReference type="Proteomes" id="UP000311605">
    <property type="component" value="Unassembled WGS sequence"/>
</dbReference>
<evidence type="ECO:0000256" key="3">
    <source>
        <dbReference type="SAM" id="SignalP"/>
    </source>
</evidence>
<feature type="region of interest" description="Disordered" evidence="2">
    <location>
        <begin position="238"/>
        <end position="262"/>
    </location>
</feature>
<organism evidence="4 5">
    <name type="scientific">Aliirhizobium smilacinae</name>
    <dbReference type="NCBI Taxonomy" id="1395944"/>
    <lineage>
        <taxon>Bacteria</taxon>
        <taxon>Pseudomonadati</taxon>
        <taxon>Pseudomonadota</taxon>
        <taxon>Alphaproteobacteria</taxon>
        <taxon>Hyphomicrobiales</taxon>
        <taxon>Rhizobiaceae</taxon>
        <taxon>Aliirhizobium</taxon>
    </lineage>
</organism>
<feature type="coiled-coil region" evidence="1">
    <location>
        <begin position="52"/>
        <end position="86"/>
    </location>
</feature>
<dbReference type="NCBIfam" id="NF010416">
    <property type="entry name" value="PRK13842.1"/>
    <property type="match status" value="1"/>
</dbReference>
<dbReference type="RefSeq" id="WP_139679366.1">
    <property type="nucleotide sequence ID" value="NZ_VDMN01000011.1"/>
</dbReference>
<keyword evidence="1" id="KW-0175">Coiled coil</keyword>
<dbReference type="OrthoDB" id="8217233at2"/>
<dbReference type="Gene3D" id="1.20.58.430">
    <property type="entry name" value="Type IV secretion system, VirB5-domain"/>
    <property type="match status" value="1"/>
</dbReference>
<dbReference type="NCBIfam" id="TIGR02780">
    <property type="entry name" value="TrbJ_Ti"/>
    <property type="match status" value="1"/>
</dbReference>
<feature type="chain" id="PRO_5022682600" evidence="3">
    <location>
        <begin position="28"/>
        <end position="262"/>
    </location>
</feature>
<dbReference type="InterPro" id="IPR023220">
    <property type="entry name" value="T4SS_VirB5-domain"/>
</dbReference>
<feature type="signal peptide" evidence="3">
    <location>
        <begin position="1"/>
        <end position="27"/>
    </location>
</feature>
<evidence type="ECO:0000256" key="2">
    <source>
        <dbReference type="SAM" id="MobiDB-lite"/>
    </source>
</evidence>
<comment type="caution">
    <text evidence="4">The sequence shown here is derived from an EMBL/GenBank/DDBJ whole genome shotgun (WGS) entry which is preliminary data.</text>
</comment>
<feature type="compositionally biased region" description="Polar residues" evidence="2">
    <location>
        <begin position="245"/>
        <end position="256"/>
    </location>
</feature>
<dbReference type="SUPFAM" id="SSF101082">
    <property type="entry name" value="Typo IV secretion system protein TraC"/>
    <property type="match status" value="1"/>
</dbReference>
<protein>
    <submittedName>
        <fullName evidence="4">P-type conjugative transfer protein TrbJ</fullName>
    </submittedName>
</protein>
<keyword evidence="3" id="KW-0732">Signal</keyword>
<proteinExistence type="predicted"/>
<dbReference type="InterPro" id="IPR014147">
    <property type="entry name" value="T4SS_TrbJ"/>
</dbReference>
<dbReference type="EMBL" id="VDMN01000011">
    <property type="protein sequence ID" value="TNM59840.1"/>
    <property type="molecule type" value="Genomic_DNA"/>
</dbReference>
<sequence>MLRRSLLRNALAGLVLTVSPCAVYAGAATGGATEWTQLLNNAQLLEQSGQGVEQIANQAQQIAHQVTQIQNQLDQYRTMLQNLEKLPKNVWGRAENDLNKLRQLTQQGQGIGFSMGNLDDVLKQRFPSFEEFASGVHGGQNFSEQYEQWSKTNRDTIGGTLAQAGMTAQQFETEQNTMKQLQEQSQTAVGQMQALQVGHSIASQQLEQIQKLRGLIAQQSTMMGTWYQSEQAAKDLAQQKREAFFSSTPPSTSGGQKMQPRW</sequence>
<reference evidence="4 5" key="1">
    <citation type="submission" date="2019-06" db="EMBL/GenBank/DDBJ databases">
        <title>The draft genome of Rhizobium smilacinae PTYR-5.</title>
        <authorList>
            <person name="Liu L."/>
            <person name="Li L."/>
            <person name="Zhang X."/>
        </authorList>
    </citation>
    <scope>NUCLEOTIDE SEQUENCE [LARGE SCALE GENOMIC DNA]</scope>
    <source>
        <strain evidence="4 5">PTYR-5</strain>
    </source>
</reference>